<dbReference type="InParanoid" id="A0A7G1G9A0"/>
<feature type="transmembrane region" description="Helical" evidence="8">
    <location>
        <begin position="93"/>
        <end position="126"/>
    </location>
</feature>
<dbReference type="InterPro" id="IPR004680">
    <property type="entry name" value="Cit_transptr-like_dom"/>
</dbReference>
<evidence type="ECO:0000256" key="6">
    <source>
        <dbReference type="ARBA" id="ARBA00022989"/>
    </source>
</evidence>
<keyword evidence="7 8" id="KW-0472">Membrane</keyword>
<evidence type="ECO:0000256" key="1">
    <source>
        <dbReference type="ARBA" id="ARBA00004651"/>
    </source>
</evidence>
<keyword evidence="3" id="KW-0813">Transport</keyword>
<feature type="transmembrane region" description="Helical" evidence="8">
    <location>
        <begin position="6"/>
        <end position="23"/>
    </location>
</feature>
<feature type="transmembrane region" description="Helical" evidence="8">
    <location>
        <begin position="403"/>
        <end position="423"/>
    </location>
</feature>
<feature type="transmembrane region" description="Helical" evidence="8">
    <location>
        <begin position="53"/>
        <end position="72"/>
    </location>
</feature>
<evidence type="ECO:0000259" key="9">
    <source>
        <dbReference type="Pfam" id="PF03600"/>
    </source>
</evidence>
<feature type="transmembrane region" description="Helical" evidence="8">
    <location>
        <begin position="138"/>
        <end position="162"/>
    </location>
</feature>
<dbReference type="EMBL" id="AP018712">
    <property type="protein sequence ID" value="BBE30672.1"/>
    <property type="molecule type" value="Genomic_DNA"/>
</dbReference>
<gene>
    <name evidence="10" type="ORF">OSSY52_08130</name>
</gene>
<dbReference type="GO" id="GO:0015105">
    <property type="term" value="F:arsenite transmembrane transporter activity"/>
    <property type="evidence" value="ECO:0007669"/>
    <property type="project" value="InterPro"/>
</dbReference>
<feature type="transmembrane region" description="Helical" evidence="8">
    <location>
        <begin position="316"/>
        <end position="349"/>
    </location>
</feature>
<evidence type="ECO:0000256" key="7">
    <source>
        <dbReference type="ARBA" id="ARBA00023136"/>
    </source>
</evidence>
<feature type="transmembrane region" description="Helical" evidence="8">
    <location>
        <begin position="30"/>
        <end position="47"/>
    </location>
</feature>
<feature type="transmembrane region" description="Helical" evidence="8">
    <location>
        <begin position="226"/>
        <end position="243"/>
    </location>
</feature>
<comment type="similarity">
    <text evidence="2">Belongs to the CitM (TC 2.A.11) transporter family.</text>
</comment>
<dbReference type="FunCoup" id="A0A7G1G9A0">
    <property type="interactions" value="198"/>
</dbReference>
<keyword evidence="11" id="KW-1185">Reference proteome</keyword>
<keyword evidence="5 8" id="KW-0812">Transmembrane</keyword>
<dbReference type="Pfam" id="PF03600">
    <property type="entry name" value="CitMHS"/>
    <property type="match status" value="1"/>
</dbReference>
<dbReference type="GO" id="GO:0005886">
    <property type="term" value="C:plasma membrane"/>
    <property type="evidence" value="ECO:0007669"/>
    <property type="project" value="UniProtKB-SubCell"/>
</dbReference>
<reference evidence="10 11" key="1">
    <citation type="submission" date="2018-06" db="EMBL/GenBank/DDBJ databases">
        <title>Genome sequencing of Oceanotoga sp. sy52.</title>
        <authorList>
            <person name="Mori K."/>
        </authorList>
    </citation>
    <scope>NUCLEOTIDE SEQUENCE [LARGE SCALE GENOMIC DNA]</scope>
    <source>
        <strain evidence="11">sy52</strain>
    </source>
</reference>
<evidence type="ECO:0000256" key="4">
    <source>
        <dbReference type="ARBA" id="ARBA00022475"/>
    </source>
</evidence>
<protein>
    <submittedName>
        <fullName evidence="10">Citrate transporter</fullName>
    </submittedName>
</protein>
<dbReference type="InterPro" id="IPR051475">
    <property type="entry name" value="Diverse_Ion_Transporter"/>
</dbReference>
<evidence type="ECO:0000256" key="2">
    <source>
        <dbReference type="ARBA" id="ARBA00009843"/>
    </source>
</evidence>
<dbReference type="PANTHER" id="PTHR43568">
    <property type="entry name" value="P PROTEIN"/>
    <property type="match status" value="1"/>
</dbReference>
<keyword evidence="4" id="KW-1003">Cell membrane</keyword>
<dbReference type="PRINTS" id="PR00758">
    <property type="entry name" value="ARSENICPUMP"/>
</dbReference>
<dbReference type="InterPro" id="IPR000802">
    <property type="entry name" value="Arsenical_pump_ArsB"/>
</dbReference>
<evidence type="ECO:0000313" key="10">
    <source>
        <dbReference type="EMBL" id="BBE30672.1"/>
    </source>
</evidence>
<feature type="transmembrane region" description="Helical" evidence="8">
    <location>
        <begin position="174"/>
        <end position="193"/>
    </location>
</feature>
<keyword evidence="6 8" id="KW-1133">Transmembrane helix</keyword>
<name>A0A7G1G9A0_9BACT</name>
<dbReference type="AlphaFoldDB" id="A0A7G1G9A0"/>
<feature type="domain" description="Citrate transporter-like" evidence="9">
    <location>
        <begin position="14"/>
        <end position="364"/>
    </location>
</feature>
<proteinExistence type="inferred from homology"/>
<feature type="transmembrane region" description="Helical" evidence="8">
    <location>
        <begin position="281"/>
        <end position="304"/>
    </location>
</feature>
<accession>A0A7G1G9A0</accession>
<dbReference type="RefSeq" id="WP_190615746.1">
    <property type="nucleotide sequence ID" value="NZ_AP018712.1"/>
</dbReference>
<dbReference type="Proteomes" id="UP000516361">
    <property type="component" value="Chromosome"/>
</dbReference>
<comment type="subcellular location">
    <subcellularLocation>
        <location evidence="1">Cell membrane</location>
        <topology evidence="1">Multi-pass membrane protein</topology>
    </subcellularLocation>
</comment>
<evidence type="ECO:0000256" key="5">
    <source>
        <dbReference type="ARBA" id="ARBA00022692"/>
    </source>
</evidence>
<organism evidence="10 11">
    <name type="scientific">Tepiditoga spiralis</name>
    <dbReference type="NCBI Taxonomy" id="2108365"/>
    <lineage>
        <taxon>Bacteria</taxon>
        <taxon>Thermotogati</taxon>
        <taxon>Thermotogota</taxon>
        <taxon>Thermotogae</taxon>
        <taxon>Petrotogales</taxon>
        <taxon>Petrotogaceae</taxon>
        <taxon>Tepiditoga</taxon>
    </lineage>
</organism>
<evidence type="ECO:0000313" key="11">
    <source>
        <dbReference type="Proteomes" id="UP000516361"/>
    </source>
</evidence>
<evidence type="ECO:0000256" key="8">
    <source>
        <dbReference type="SAM" id="Phobius"/>
    </source>
</evidence>
<sequence length="424" mass="46613">MSMILVLTITVIAYYFIIFGKNIKKSIITLFLGVLLFVLHPVEGLNLENMGEIVSFETLGILLGMMIIVEILKESGAFTFTAVSAIKLSRYKFWPVMFLLMIIVIMFSAFLDNLVTIMIIAPIIFLVADTLEINPTPLILLSIYVDNIGGMSTLIGSPLNIVLGSVGKLDFTSFLIKMLPLTIITFITTMLIYKFNNKVDTKEYNKKLEKLKTMDASKTIQDKSEMIKGIVIFSIVLAGFMLHNTINIDIALIAMTGALVLMLLTKKGFEEMATVIDWDTMFFYGGLFAIAFSLEKVGVSQAIANMFMPLISTKILLLFAMLFAGAIAIPFLSAVPGTLIFAPVIKILIDNGAPFDLWYAYAIGANLGTNLTPLGAVQNIVGASLIFKQTGKEVSFGEYMQKALPTTLITTLIGAIYLVVITYI</sequence>
<dbReference type="KEGG" id="ocy:OSSY52_08130"/>
<dbReference type="PANTHER" id="PTHR43568:SF1">
    <property type="entry name" value="P PROTEIN"/>
    <property type="match status" value="1"/>
</dbReference>
<evidence type="ECO:0000256" key="3">
    <source>
        <dbReference type="ARBA" id="ARBA00022448"/>
    </source>
</evidence>